<dbReference type="PROSITE" id="PS51192">
    <property type="entry name" value="HELICASE_ATP_BIND_1"/>
    <property type="match status" value="1"/>
</dbReference>
<sequence>MTGLPPLPIDEVLPALRDKLIAVPNLVLVAEPGAGKTTRVPLALLDAPWRQGGKILVLEPRRLAARAAAEQMSRLLGEPVGGLIGYRVRLESRVSNRTVIEIITEGVLTRMLIADQSLPGVAAVLFDEFHERSLDGDLGLALTLDAQQGLREDLRIIIMSATLDDRRIAALLGDAPVIMSDGRAFPVETRHRPRAPHQRLDEAMAGAILHALASEDGSILAFLPGAGDIEATRRRLESGVFPAAVDVFSLYGALDAGAQSQAIAPPEGNRRKVVLATSIAETSLTIDGVRIVIDSGLSRVPRYDPASGLTRLETVRAPLASVNQRRGRAGRTAPGVCIRLWAEAETRALALFAVPEIRQADLAPLVLDCASCGVGDPQSLRFLDLPPAGALAAARELLGALGAIDKDGRLTDQGRHLTRLPLPPRLAHMVAAAAPDNRQFAAELAVLLQERGLGGDDIDIRQRQRRFGAEGGERAERARQMAQRWAGLAGAGHVASPHKPPRERDDAGPLLALAFPDRLAQRRPERPGEFLLANGRGAFLDPASPLAREPYLVVAELAGGGERSRILQAAPITRAAIESGFAARLGWSEEVSFDDAARAVRTRRLLRLGQLVLSEAPVPSSGEQASAVLVAGIAGLGIDCLPWTKATRHLLDRARFLARTDPNNWPALDDETLTTRLADWLAPYIPGRTRVGDIMPDELMAALDGLLADRRRLIEREVPSYFEAPTGSHIAIDYHAERGPVVAIRVQELFGLDRHPMLGGGRVPITFDLLSPAHRPIQTTCDLPGFWRGSWADVRSEMRGRYPKHLWPEDPAHATPTKRAKPRGT</sequence>
<dbReference type="STRING" id="1827387.A4S15_01605"/>
<dbReference type="InterPro" id="IPR007502">
    <property type="entry name" value="Helicase-assoc_dom"/>
</dbReference>
<organism evidence="8 9">
    <name type="scientific">Candidatus Raskinella chloraquaticus</name>
    <dbReference type="NCBI Taxonomy" id="1951219"/>
    <lineage>
        <taxon>Bacteria</taxon>
        <taxon>Pseudomonadati</taxon>
        <taxon>Pseudomonadota</taxon>
        <taxon>Alphaproteobacteria</taxon>
        <taxon>Hyphomicrobiales</taxon>
        <taxon>Phreatobacteraceae</taxon>
        <taxon>Candidatus Raskinella</taxon>
    </lineage>
</organism>
<dbReference type="PROSITE" id="PS51194">
    <property type="entry name" value="HELICASE_CTER"/>
    <property type="match status" value="1"/>
</dbReference>
<dbReference type="Gene3D" id="3.40.50.300">
    <property type="entry name" value="P-loop containing nucleotide triphosphate hydrolases"/>
    <property type="match status" value="2"/>
</dbReference>
<dbReference type="SMART" id="SM00490">
    <property type="entry name" value="HELICc"/>
    <property type="match status" value="1"/>
</dbReference>
<reference evidence="8 9" key="1">
    <citation type="journal article" date="2017" name="Water Res.">
        <title>Comammox in drinking water systems.</title>
        <authorList>
            <person name="Wang Y."/>
            <person name="Ma L."/>
            <person name="Mao Y."/>
            <person name="Jiang X."/>
            <person name="Xia Y."/>
            <person name="Yu K."/>
            <person name="Li B."/>
            <person name="Zhang T."/>
        </authorList>
    </citation>
    <scope>NUCLEOTIDE SEQUENCE [LARGE SCALE GENOMIC DNA]</scope>
    <source>
        <strain evidence="8">SG_bin8</strain>
    </source>
</reference>
<evidence type="ECO:0000256" key="3">
    <source>
        <dbReference type="ARBA" id="ARBA00022806"/>
    </source>
</evidence>
<accession>A0A1W9HQD5</accession>
<evidence type="ECO:0000256" key="1">
    <source>
        <dbReference type="ARBA" id="ARBA00022741"/>
    </source>
</evidence>
<dbReference type="CDD" id="cd17990">
    <property type="entry name" value="DEXHc_HrpB"/>
    <property type="match status" value="1"/>
</dbReference>
<keyword evidence="3 8" id="KW-0347">Helicase</keyword>
<keyword evidence="4" id="KW-0067">ATP-binding</keyword>
<dbReference type="AlphaFoldDB" id="A0A1W9HQD5"/>
<dbReference type="RefSeq" id="WP_376802568.1">
    <property type="nucleotide sequence ID" value="NZ_DBNB01000019.1"/>
</dbReference>
<evidence type="ECO:0000259" key="7">
    <source>
        <dbReference type="PROSITE" id="PS51194"/>
    </source>
</evidence>
<evidence type="ECO:0000259" key="6">
    <source>
        <dbReference type="PROSITE" id="PS51192"/>
    </source>
</evidence>
<feature type="compositionally biased region" description="Basic residues" evidence="5">
    <location>
        <begin position="816"/>
        <end position="825"/>
    </location>
</feature>
<dbReference type="PIRSF" id="PIRSF005496">
    <property type="entry name" value="ATP_hel_hrpB"/>
    <property type="match status" value="1"/>
</dbReference>
<dbReference type="InterPro" id="IPR013689">
    <property type="entry name" value="RNA_helicase_ATP-dep_HrpB_C"/>
</dbReference>
<name>A0A1W9HQD5_9HYPH</name>
<keyword evidence="1" id="KW-0547">Nucleotide-binding</keyword>
<dbReference type="CDD" id="cd18791">
    <property type="entry name" value="SF2_C_RHA"/>
    <property type="match status" value="1"/>
</dbReference>
<dbReference type="Pfam" id="PF08482">
    <property type="entry name" value="HrpB_C"/>
    <property type="match status" value="1"/>
</dbReference>
<dbReference type="InterPro" id="IPR049614">
    <property type="entry name" value="HrpB_DEXH"/>
</dbReference>
<dbReference type="GO" id="GO:0016787">
    <property type="term" value="F:hydrolase activity"/>
    <property type="evidence" value="ECO:0007669"/>
    <property type="project" value="UniProtKB-KW"/>
</dbReference>
<evidence type="ECO:0000256" key="4">
    <source>
        <dbReference type="ARBA" id="ARBA00022840"/>
    </source>
</evidence>
<proteinExistence type="predicted"/>
<dbReference type="Pfam" id="PF00271">
    <property type="entry name" value="Helicase_C"/>
    <property type="match status" value="1"/>
</dbReference>
<dbReference type="SMART" id="SM00487">
    <property type="entry name" value="DEXDc"/>
    <property type="match status" value="1"/>
</dbReference>
<comment type="caution">
    <text evidence="8">The sequence shown here is derived from an EMBL/GenBank/DDBJ whole genome shotgun (WGS) entry which is preliminary data.</text>
</comment>
<dbReference type="GO" id="GO:0003676">
    <property type="term" value="F:nucleic acid binding"/>
    <property type="evidence" value="ECO:0007669"/>
    <property type="project" value="InterPro"/>
</dbReference>
<evidence type="ECO:0000256" key="5">
    <source>
        <dbReference type="SAM" id="MobiDB-lite"/>
    </source>
</evidence>
<evidence type="ECO:0000256" key="2">
    <source>
        <dbReference type="ARBA" id="ARBA00022801"/>
    </source>
</evidence>
<evidence type="ECO:0000313" key="9">
    <source>
        <dbReference type="Proteomes" id="UP000192872"/>
    </source>
</evidence>
<dbReference type="Gene3D" id="1.20.120.1080">
    <property type="match status" value="1"/>
</dbReference>
<dbReference type="NCBIfam" id="TIGR01970">
    <property type="entry name" value="DEAH_box_HrpB"/>
    <property type="match status" value="1"/>
</dbReference>
<dbReference type="PANTHER" id="PTHR43519">
    <property type="entry name" value="ATP-DEPENDENT RNA HELICASE HRPB"/>
    <property type="match status" value="1"/>
</dbReference>
<dbReference type="Proteomes" id="UP000192872">
    <property type="component" value="Unassembled WGS sequence"/>
</dbReference>
<dbReference type="GO" id="GO:0005524">
    <property type="term" value="F:ATP binding"/>
    <property type="evidence" value="ECO:0007669"/>
    <property type="project" value="UniProtKB-KW"/>
</dbReference>
<dbReference type="SUPFAM" id="SSF52540">
    <property type="entry name" value="P-loop containing nucleoside triphosphate hydrolases"/>
    <property type="match status" value="2"/>
</dbReference>
<dbReference type="InterPro" id="IPR027417">
    <property type="entry name" value="P-loop_NTPase"/>
</dbReference>
<dbReference type="InterPro" id="IPR048333">
    <property type="entry name" value="HA2_WH"/>
</dbReference>
<protein>
    <submittedName>
        <fullName evidence="8">ATP-dependent helicase HrpB</fullName>
    </submittedName>
</protein>
<feature type="domain" description="Helicase C-terminal" evidence="7">
    <location>
        <begin position="204"/>
        <end position="373"/>
    </location>
</feature>
<gene>
    <name evidence="8" type="ORF">A4S15_01605</name>
</gene>
<keyword evidence="2" id="KW-0378">Hydrolase</keyword>
<dbReference type="GO" id="GO:0004386">
    <property type="term" value="F:helicase activity"/>
    <property type="evidence" value="ECO:0007669"/>
    <property type="project" value="UniProtKB-KW"/>
</dbReference>
<dbReference type="SMART" id="SM00847">
    <property type="entry name" value="HA2"/>
    <property type="match status" value="1"/>
</dbReference>
<feature type="region of interest" description="Disordered" evidence="5">
    <location>
        <begin position="805"/>
        <end position="825"/>
    </location>
</feature>
<evidence type="ECO:0000313" key="8">
    <source>
        <dbReference type="EMBL" id="OQW49461.1"/>
    </source>
</evidence>
<feature type="domain" description="Helicase ATP-binding" evidence="6">
    <location>
        <begin position="17"/>
        <end position="181"/>
    </location>
</feature>
<dbReference type="Pfam" id="PF04408">
    <property type="entry name" value="WHD_HA2"/>
    <property type="match status" value="1"/>
</dbReference>
<dbReference type="Pfam" id="PF00270">
    <property type="entry name" value="DEAD"/>
    <property type="match status" value="1"/>
</dbReference>
<dbReference type="InterPro" id="IPR001650">
    <property type="entry name" value="Helicase_C-like"/>
</dbReference>
<dbReference type="EMBL" id="LWDL01000031">
    <property type="protein sequence ID" value="OQW49461.1"/>
    <property type="molecule type" value="Genomic_DNA"/>
</dbReference>
<dbReference type="InterPro" id="IPR010225">
    <property type="entry name" value="HrpB"/>
</dbReference>
<dbReference type="FunFam" id="3.40.50.300:FF:002125">
    <property type="entry name" value="ATP-dependent helicase HrpB"/>
    <property type="match status" value="1"/>
</dbReference>
<dbReference type="InterPro" id="IPR011545">
    <property type="entry name" value="DEAD/DEAH_box_helicase_dom"/>
</dbReference>
<dbReference type="InterPro" id="IPR014001">
    <property type="entry name" value="Helicase_ATP-bd"/>
</dbReference>
<dbReference type="PANTHER" id="PTHR43519:SF1">
    <property type="entry name" value="ATP-DEPENDENT RNA HELICASE HRPB"/>
    <property type="match status" value="1"/>
</dbReference>